<sequence>MKKQIILLITMLLSVYAFGQQKLEPLEVGDKIPNLKFKNVLNHPTGEILISDYKGKLLILDFWATWCAPCVASFPKLDSLDKAFGDELAILPVTYQDKEEVEKLFSRMAKLKEIKKPMVYGDNMLRELFPHQTLPHYVWIDKNGTVLAITGIEDLNEENINNALDGVSYLGVQKQEKIVAFDNNESLFFSEQFPEGQFTQFHAALSGYVEGWPSMLSIKEAVNPDPNKDHLRIYFSNVPLIKLFKSAYSEGRLNLMPNRIILETSNPEPLLSRWEGTSREYLAWLKSGNGYSFELKVPITIKDDVWGIFKAQLEALFPQYEAQLEFRNQKCLALTVIDESMLTKSLEGDPSVKVDFFGASLKNSHLSWLVGHLNSKYLQHLDTPIIDLTKTDYPVDMTIEASLGSVESIRDALNKQGLDLQEVESKIEVLVIRDRE</sequence>
<organism evidence="6 7">
    <name type="scientific">Belliella filtrata</name>
    <dbReference type="NCBI Taxonomy" id="2923435"/>
    <lineage>
        <taxon>Bacteria</taxon>
        <taxon>Pseudomonadati</taxon>
        <taxon>Bacteroidota</taxon>
        <taxon>Cytophagia</taxon>
        <taxon>Cytophagales</taxon>
        <taxon>Cyclobacteriaceae</taxon>
        <taxon>Belliella</taxon>
    </lineage>
</organism>
<dbReference type="InterPro" id="IPR036249">
    <property type="entry name" value="Thioredoxin-like_sf"/>
</dbReference>
<comment type="subcellular location">
    <subcellularLocation>
        <location evidence="1">Cell envelope</location>
    </subcellularLocation>
</comment>
<dbReference type="SUPFAM" id="SSF52833">
    <property type="entry name" value="Thioredoxin-like"/>
    <property type="match status" value="1"/>
</dbReference>
<feature type="domain" description="Thioredoxin" evidence="5">
    <location>
        <begin position="26"/>
        <end position="169"/>
    </location>
</feature>
<dbReference type="InterPro" id="IPR050553">
    <property type="entry name" value="Thioredoxin_ResA/DsbE_sf"/>
</dbReference>
<evidence type="ECO:0000256" key="1">
    <source>
        <dbReference type="ARBA" id="ARBA00004196"/>
    </source>
</evidence>
<dbReference type="Proteomes" id="UP001165489">
    <property type="component" value="Unassembled WGS sequence"/>
</dbReference>
<protein>
    <submittedName>
        <fullName evidence="6">TlpA family protein disulfide reductase</fullName>
    </submittedName>
</protein>
<dbReference type="PROSITE" id="PS00194">
    <property type="entry name" value="THIOREDOXIN_1"/>
    <property type="match status" value="1"/>
</dbReference>
<dbReference type="Gene3D" id="3.40.30.10">
    <property type="entry name" value="Glutaredoxin"/>
    <property type="match status" value="1"/>
</dbReference>
<evidence type="ECO:0000313" key="6">
    <source>
        <dbReference type="EMBL" id="MCH7409984.1"/>
    </source>
</evidence>
<evidence type="ECO:0000256" key="3">
    <source>
        <dbReference type="ARBA" id="ARBA00023157"/>
    </source>
</evidence>
<evidence type="ECO:0000313" key="7">
    <source>
        <dbReference type="Proteomes" id="UP001165489"/>
    </source>
</evidence>
<keyword evidence="2" id="KW-0201">Cytochrome c-type biogenesis</keyword>
<gene>
    <name evidence="6" type="ORF">MM239_11315</name>
</gene>
<comment type="caution">
    <text evidence="6">The sequence shown here is derived from an EMBL/GenBank/DDBJ whole genome shotgun (WGS) entry which is preliminary data.</text>
</comment>
<dbReference type="Pfam" id="PF00578">
    <property type="entry name" value="AhpC-TSA"/>
    <property type="match status" value="1"/>
</dbReference>
<proteinExistence type="predicted"/>
<dbReference type="InterPro" id="IPR013766">
    <property type="entry name" value="Thioredoxin_domain"/>
</dbReference>
<keyword evidence="4" id="KW-0676">Redox-active center</keyword>
<evidence type="ECO:0000256" key="2">
    <source>
        <dbReference type="ARBA" id="ARBA00022748"/>
    </source>
</evidence>
<dbReference type="InterPro" id="IPR000866">
    <property type="entry name" value="AhpC/TSA"/>
</dbReference>
<dbReference type="RefSeq" id="WP_241348354.1">
    <property type="nucleotide sequence ID" value="NZ_JAKZGP010000027.1"/>
</dbReference>
<keyword evidence="3" id="KW-1015">Disulfide bond</keyword>
<evidence type="ECO:0000256" key="4">
    <source>
        <dbReference type="ARBA" id="ARBA00023284"/>
    </source>
</evidence>
<dbReference type="CDD" id="cd02966">
    <property type="entry name" value="TlpA_like_family"/>
    <property type="match status" value="1"/>
</dbReference>
<dbReference type="PANTHER" id="PTHR42852">
    <property type="entry name" value="THIOL:DISULFIDE INTERCHANGE PROTEIN DSBE"/>
    <property type="match status" value="1"/>
</dbReference>
<dbReference type="PANTHER" id="PTHR42852:SF6">
    <property type="entry name" value="THIOL:DISULFIDE INTERCHANGE PROTEIN DSBE"/>
    <property type="match status" value="1"/>
</dbReference>
<dbReference type="InterPro" id="IPR017937">
    <property type="entry name" value="Thioredoxin_CS"/>
</dbReference>
<name>A0ABS9V0V6_9BACT</name>
<keyword evidence="7" id="KW-1185">Reference proteome</keyword>
<dbReference type="EMBL" id="JAKZGP010000027">
    <property type="protein sequence ID" value="MCH7409984.1"/>
    <property type="molecule type" value="Genomic_DNA"/>
</dbReference>
<accession>A0ABS9V0V6</accession>
<dbReference type="PROSITE" id="PS51352">
    <property type="entry name" value="THIOREDOXIN_2"/>
    <property type="match status" value="1"/>
</dbReference>
<evidence type="ECO:0000259" key="5">
    <source>
        <dbReference type="PROSITE" id="PS51352"/>
    </source>
</evidence>
<reference evidence="6" key="1">
    <citation type="submission" date="2022-03" db="EMBL/GenBank/DDBJ databases">
        <title>De novo assembled genomes of Belliella spp. (Cyclobacteriaceae) strains.</title>
        <authorList>
            <person name="Szabo A."/>
            <person name="Korponai K."/>
            <person name="Felfoldi T."/>
        </authorList>
    </citation>
    <scope>NUCLEOTIDE SEQUENCE</scope>
    <source>
        <strain evidence="6">DSM 111904</strain>
    </source>
</reference>